<reference evidence="2 3" key="1">
    <citation type="submission" date="2014-01" db="EMBL/GenBank/DDBJ databases">
        <title>Full genme sequencing of cellulolytic bacterium Gynuella sunshinyii YC6258T gen. nov., sp. nov.</title>
        <authorList>
            <person name="Khan H."/>
            <person name="Chung E.J."/>
            <person name="Chung Y.R."/>
        </authorList>
    </citation>
    <scope>NUCLEOTIDE SEQUENCE [LARGE SCALE GENOMIC DNA]</scope>
    <source>
        <strain evidence="2 3">YC6258</strain>
    </source>
</reference>
<dbReference type="PATRIC" id="fig|1445510.3.peg.2745"/>
<dbReference type="STRING" id="1445510.YC6258_02787"/>
<dbReference type="InterPro" id="IPR000335">
    <property type="entry name" value="Bleomycin-R"/>
</dbReference>
<organism evidence="2 3">
    <name type="scientific">Gynuella sunshinyii YC6258</name>
    <dbReference type="NCBI Taxonomy" id="1445510"/>
    <lineage>
        <taxon>Bacteria</taxon>
        <taxon>Pseudomonadati</taxon>
        <taxon>Pseudomonadota</taxon>
        <taxon>Gammaproteobacteria</taxon>
        <taxon>Oceanospirillales</taxon>
        <taxon>Saccharospirillaceae</taxon>
        <taxon>Gynuella</taxon>
    </lineage>
</organism>
<dbReference type="EMBL" id="CP007142">
    <property type="protein sequence ID" value="AJQ94825.1"/>
    <property type="molecule type" value="Genomic_DNA"/>
</dbReference>
<protein>
    <submittedName>
        <fullName evidence="2">Uncharacterized protein</fullName>
    </submittedName>
</protein>
<dbReference type="InterPro" id="IPR029068">
    <property type="entry name" value="Glyas_Bleomycin-R_OHBP_Dase"/>
</dbReference>
<dbReference type="SUPFAM" id="SSF54593">
    <property type="entry name" value="Glyoxalase/Bleomycin resistance protein/Dihydroxybiphenyl dioxygenase"/>
    <property type="match status" value="1"/>
</dbReference>
<dbReference type="CDD" id="cd08349">
    <property type="entry name" value="BLMA_like"/>
    <property type="match status" value="1"/>
</dbReference>
<evidence type="ECO:0000313" key="2">
    <source>
        <dbReference type="EMBL" id="AJQ94825.1"/>
    </source>
</evidence>
<name>A0A0C5V5V4_9GAMM</name>
<keyword evidence="1" id="KW-0046">Antibiotic resistance</keyword>
<dbReference type="RefSeq" id="WP_044617272.1">
    <property type="nucleotide sequence ID" value="NZ_CP007142.1"/>
</dbReference>
<dbReference type="Pfam" id="PF19581">
    <property type="entry name" value="Glyoxalase_7"/>
    <property type="match status" value="1"/>
</dbReference>
<dbReference type="Proteomes" id="UP000032266">
    <property type="component" value="Chromosome"/>
</dbReference>
<dbReference type="Gene3D" id="3.10.180.10">
    <property type="entry name" value="2,3-Dihydroxybiphenyl 1,2-Dioxygenase, domain 1"/>
    <property type="match status" value="1"/>
</dbReference>
<evidence type="ECO:0000256" key="1">
    <source>
        <dbReference type="ARBA" id="ARBA00023251"/>
    </source>
</evidence>
<gene>
    <name evidence="2" type="ORF">YC6258_02787</name>
</gene>
<dbReference type="KEGG" id="gsn:YC6258_02787"/>
<dbReference type="HOGENOM" id="CLU_121379_0_0_6"/>
<keyword evidence="3" id="KW-1185">Reference proteome</keyword>
<evidence type="ECO:0000313" key="3">
    <source>
        <dbReference type="Proteomes" id="UP000032266"/>
    </source>
</evidence>
<dbReference type="GO" id="GO:0046677">
    <property type="term" value="P:response to antibiotic"/>
    <property type="evidence" value="ECO:0007669"/>
    <property type="project" value="UniProtKB-KW"/>
</dbReference>
<sequence>MKCQTIPVFRIFDEMRAKEFYLGFLNMTLDWEHRFAPEAPVYMQVSKGDLVFHLSEHSGDCTPGSKVFINVQDLDTLFAEISSRPYKYNQPALELAPWGDRCFTVTDLFSNRILFNEPSGKGN</sequence>
<proteinExistence type="predicted"/>
<dbReference type="OrthoDB" id="9803104at2"/>
<dbReference type="AlphaFoldDB" id="A0A0C5V5V4"/>
<accession>A0A0C5V5V4</accession>